<dbReference type="AlphaFoldDB" id="H3SH35"/>
<evidence type="ECO:0000259" key="9">
    <source>
        <dbReference type="PROSITE" id="PS51755"/>
    </source>
</evidence>
<dbReference type="PROSITE" id="PS50110">
    <property type="entry name" value="RESPONSE_REGULATORY"/>
    <property type="match status" value="1"/>
</dbReference>
<dbReference type="GO" id="GO:0000976">
    <property type="term" value="F:transcription cis-regulatory region binding"/>
    <property type="evidence" value="ECO:0007669"/>
    <property type="project" value="TreeGrafter"/>
</dbReference>
<sequence>MTTLLVVEDDISLNKGIALTLARDGVTIRQAYDLATADKLFSNGSIDLIILDVNLPDGSGLDFCERIRLTSRVPIVFLTANDLEADIVTGLELGGDDYITKPFSLMVLRARVMAVLRRMDPQQEDKLTIGDLVFDFGNMEFRKRGRSMTLSRTEQKLLKALVGNRGMILTREQLMDRVWTNEAEFVDENALTVTVKRLRAKIEDEPSAPKYIKTVYGLGYVWAEGTRYE</sequence>
<proteinExistence type="predicted"/>
<dbReference type="GO" id="GO:0000156">
    <property type="term" value="F:phosphorelay response regulator activity"/>
    <property type="evidence" value="ECO:0007669"/>
    <property type="project" value="TreeGrafter"/>
</dbReference>
<dbReference type="Gene3D" id="1.10.10.10">
    <property type="entry name" value="Winged helix-like DNA-binding domain superfamily/Winged helix DNA-binding domain"/>
    <property type="match status" value="1"/>
</dbReference>
<dbReference type="PANTHER" id="PTHR48111:SF73">
    <property type="entry name" value="ALKALINE PHOSPHATASE SYNTHESIS TRANSCRIPTIONAL REGULATORY PROTEIN PHOP"/>
    <property type="match status" value="1"/>
</dbReference>
<evidence type="ECO:0000256" key="5">
    <source>
        <dbReference type="ARBA" id="ARBA00023163"/>
    </source>
</evidence>
<dbReference type="InterPro" id="IPR001867">
    <property type="entry name" value="OmpR/PhoB-type_DNA-bd"/>
</dbReference>
<dbReference type="Gene3D" id="3.40.50.2300">
    <property type="match status" value="1"/>
</dbReference>
<comment type="caution">
    <text evidence="10">The sequence shown here is derived from an EMBL/GenBank/DDBJ whole genome shotgun (WGS) entry which is preliminary data.</text>
</comment>
<dbReference type="OrthoDB" id="9790442at2"/>
<evidence type="ECO:0000256" key="6">
    <source>
        <dbReference type="PROSITE-ProRule" id="PRU00169"/>
    </source>
</evidence>
<feature type="modified residue" description="4-aspartylphosphate" evidence="6">
    <location>
        <position position="52"/>
    </location>
</feature>
<dbReference type="Pfam" id="PF00486">
    <property type="entry name" value="Trans_reg_C"/>
    <property type="match status" value="1"/>
</dbReference>
<feature type="domain" description="OmpR/PhoB-type" evidence="9">
    <location>
        <begin position="124"/>
        <end position="224"/>
    </location>
</feature>
<dbReference type="PROSITE" id="PS51755">
    <property type="entry name" value="OMPR_PHOB"/>
    <property type="match status" value="1"/>
</dbReference>
<dbReference type="CDD" id="cd00383">
    <property type="entry name" value="trans_reg_C"/>
    <property type="match status" value="1"/>
</dbReference>
<evidence type="ECO:0000256" key="4">
    <source>
        <dbReference type="ARBA" id="ARBA00023125"/>
    </source>
</evidence>
<accession>H3SH35</accession>
<dbReference type="CDD" id="cd17574">
    <property type="entry name" value="REC_OmpR"/>
    <property type="match status" value="1"/>
</dbReference>
<keyword evidence="3" id="KW-0805">Transcription regulation</keyword>
<name>H3SH35_9BACL</name>
<organism evidence="10 11">
    <name type="scientific">Paenibacillus dendritiformis C454</name>
    <dbReference type="NCBI Taxonomy" id="1131935"/>
    <lineage>
        <taxon>Bacteria</taxon>
        <taxon>Bacillati</taxon>
        <taxon>Bacillota</taxon>
        <taxon>Bacilli</taxon>
        <taxon>Bacillales</taxon>
        <taxon>Paenibacillaceae</taxon>
        <taxon>Paenibacillus</taxon>
    </lineage>
</organism>
<dbReference type="Proteomes" id="UP000003900">
    <property type="component" value="Unassembled WGS sequence"/>
</dbReference>
<dbReference type="Gene3D" id="6.10.250.690">
    <property type="match status" value="1"/>
</dbReference>
<dbReference type="GO" id="GO:0006355">
    <property type="term" value="P:regulation of DNA-templated transcription"/>
    <property type="evidence" value="ECO:0007669"/>
    <property type="project" value="InterPro"/>
</dbReference>
<dbReference type="InterPro" id="IPR039420">
    <property type="entry name" value="WalR-like"/>
</dbReference>
<dbReference type="SMART" id="SM00448">
    <property type="entry name" value="REC"/>
    <property type="match status" value="1"/>
</dbReference>
<keyword evidence="5" id="KW-0804">Transcription</keyword>
<dbReference type="PATRIC" id="fig|1131935.3.peg.2945"/>
<keyword evidence="2" id="KW-0902">Two-component regulatory system</keyword>
<dbReference type="RefSeq" id="WP_006677345.1">
    <property type="nucleotide sequence ID" value="NZ_AHKH01000033.1"/>
</dbReference>
<evidence type="ECO:0000313" key="10">
    <source>
        <dbReference type="EMBL" id="EHQ61653.1"/>
    </source>
</evidence>
<protein>
    <submittedName>
        <fullName evidence="10">Chemotaxis protein CheY</fullName>
    </submittedName>
</protein>
<evidence type="ECO:0000313" key="11">
    <source>
        <dbReference type="Proteomes" id="UP000003900"/>
    </source>
</evidence>
<evidence type="ECO:0000256" key="3">
    <source>
        <dbReference type="ARBA" id="ARBA00023015"/>
    </source>
</evidence>
<feature type="DNA-binding region" description="OmpR/PhoB-type" evidence="7">
    <location>
        <begin position="124"/>
        <end position="224"/>
    </location>
</feature>
<reference evidence="10 11" key="1">
    <citation type="journal article" date="2012" name="J. Bacteriol.">
        <title>Genome Sequence of the Pattern-Forming Social Bacterium Paenibacillus dendritiformis C454 Chiral Morphotype.</title>
        <authorList>
            <person name="Sirota-Madi A."/>
            <person name="Olender T."/>
            <person name="Helman Y."/>
            <person name="Brainis I."/>
            <person name="Finkelshtein A."/>
            <person name="Roth D."/>
            <person name="Hagai E."/>
            <person name="Leshkowitz D."/>
            <person name="Brodsky L."/>
            <person name="Galatenko V."/>
            <person name="Nikolaev V."/>
            <person name="Gutnick D.L."/>
            <person name="Lancet D."/>
            <person name="Ben-Jacob E."/>
        </authorList>
    </citation>
    <scope>NUCLEOTIDE SEQUENCE [LARGE SCALE GENOMIC DNA]</scope>
    <source>
        <strain evidence="10 11">C454</strain>
    </source>
</reference>
<dbReference type="EMBL" id="AHKH01000033">
    <property type="protein sequence ID" value="EHQ61653.1"/>
    <property type="molecule type" value="Genomic_DNA"/>
</dbReference>
<keyword evidence="1 6" id="KW-0597">Phosphoprotein</keyword>
<dbReference type="SUPFAM" id="SSF52172">
    <property type="entry name" value="CheY-like"/>
    <property type="match status" value="1"/>
</dbReference>
<keyword evidence="4 7" id="KW-0238">DNA-binding</keyword>
<dbReference type="GO" id="GO:0005829">
    <property type="term" value="C:cytosol"/>
    <property type="evidence" value="ECO:0007669"/>
    <property type="project" value="TreeGrafter"/>
</dbReference>
<dbReference type="STRING" id="1131935.PDENDC454_14212"/>
<gene>
    <name evidence="10" type="ORF">PDENDC454_14212</name>
</gene>
<evidence type="ECO:0000256" key="2">
    <source>
        <dbReference type="ARBA" id="ARBA00023012"/>
    </source>
</evidence>
<dbReference type="InterPro" id="IPR011006">
    <property type="entry name" value="CheY-like_superfamily"/>
</dbReference>
<evidence type="ECO:0000256" key="7">
    <source>
        <dbReference type="PROSITE-ProRule" id="PRU01091"/>
    </source>
</evidence>
<dbReference type="InterPro" id="IPR001789">
    <property type="entry name" value="Sig_transdc_resp-reg_receiver"/>
</dbReference>
<dbReference type="PANTHER" id="PTHR48111">
    <property type="entry name" value="REGULATOR OF RPOS"/>
    <property type="match status" value="1"/>
</dbReference>
<dbReference type="Pfam" id="PF00072">
    <property type="entry name" value="Response_reg"/>
    <property type="match status" value="1"/>
</dbReference>
<dbReference type="GO" id="GO:0032993">
    <property type="term" value="C:protein-DNA complex"/>
    <property type="evidence" value="ECO:0007669"/>
    <property type="project" value="TreeGrafter"/>
</dbReference>
<feature type="domain" description="Response regulatory" evidence="8">
    <location>
        <begin position="3"/>
        <end position="116"/>
    </location>
</feature>
<keyword evidence="11" id="KW-1185">Reference proteome</keyword>
<dbReference type="SMART" id="SM00862">
    <property type="entry name" value="Trans_reg_C"/>
    <property type="match status" value="1"/>
</dbReference>
<evidence type="ECO:0000256" key="1">
    <source>
        <dbReference type="ARBA" id="ARBA00022553"/>
    </source>
</evidence>
<evidence type="ECO:0000259" key="8">
    <source>
        <dbReference type="PROSITE" id="PS50110"/>
    </source>
</evidence>
<dbReference type="InterPro" id="IPR036388">
    <property type="entry name" value="WH-like_DNA-bd_sf"/>
</dbReference>